<proteinExistence type="predicted"/>
<reference evidence="1" key="1">
    <citation type="journal article" date="2019" name="Sci. Rep.">
        <title>Draft genome of Tanacetum cinerariifolium, the natural source of mosquito coil.</title>
        <authorList>
            <person name="Yamashiro T."/>
            <person name="Shiraishi A."/>
            <person name="Satake H."/>
            <person name="Nakayama K."/>
        </authorList>
    </citation>
    <scope>NUCLEOTIDE SEQUENCE</scope>
</reference>
<name>A0A6L2NL45_TANCI</name>
<dbReference type="EMBL" id="BKCJ010009432">
    <property type="protein sequence ID" value="GEU86936.1"/>
    <property type="molecule type" value="Genomic_DNA"/>
</dbReference>
<sequence length="188" mass="19774">MSGRQLGALLQTHGGKGEDDGGIRVAVVAGGDGVGLVAVVERATVVTSKVMAWWCTGGVMAAVVGDDGDGVGWQWGRGDGVGLVAVLEKAMMVTSRVMVWWCTAEVMETVVGDDDDGVGWQCGDGGGVETKMMLRGRRWLPSAGGQNLAGAVPKEMEERENGEEVEMMEMKAVAAGDMVERAVAMVWW</sequence>
<evidence type="ECO:0000313" key="1">
    <source>
        <dbReference type="EMBL" id="GEU86936.1"/>
    </source>
</evidence>
<dbReference type="AlphaFoldDB" id="A0A6L2NL45"/>
<protein>
    <submittedName>
        <fullName evidence="1">Uncharacterized protein</fullName>
    </submittedName>
</protein>
<organism evidence="1">
    <name type="scientific">Tanacetum cinerariifolium</name>
    <name type="common">Dalmatian daisy</name>
    <name type="synonym">Chrysanthemum cinerariifolium</name>
    <dbReference type="NCBI Taxonomy" id="118510"/>
    <lineage>
        <taxon>Eukaryota</taxon>
        <taxon>Viridiplantae</taxon>
        <taxon>Streptophyta</taxon>
        <taxon>Embryophyta</taxon>
        <taxon>Tracheophyta</taxon>
        <taxon>Spermatophyta</taxon>
        <taxon>Magnoliopsida</taxon>
        <taxon>eudicotyledons</taxon>
        <taxon>Gunneridae</taxon>
        <taxon>Pentapetalae</taxon>
        <taxon>asterids</taxon>
        <taxon>campanulids</taxon>
        <taxon>Asterales</taxon>
        <taxon>Asteraceae</taxon>
        <taxon>Asteroideae</taxon>
        <taxon>Anthemideae</taxon>
        <taxon>Anthemidinae</taxon>
        <taxon>Tanacetum</taxon>
    </lineage>
</organism>
<comment type="caution">
    <text evidence="1">The sequence shown here is derived from an EMBL/GenBank/DDBJ whole genome shotgun (WGS) entry which is preliminary data.</text>
</comment>
<accession>A0A6L2NL45</accession>
<gene>
    <name evidence="1" type="ORF">Tci_058914</name>
</gene>